<evidence type="ECO:0000256" key="9">
    <source>
        <dbReference type="PIRNR" id="PIRNR032572"/>
    </source>
</evidence>
<evidence type="ECO:0000256" key="6">
    <source>
        <dbReference type="ARBA" id="ARBA00023139"/>
    </source>
</evidence>
<comment type="subcellular location">
    <subcellularLocation>
        <location evidence="2">Cell membrane</location>
        <topology evidence="2">Lipid-anchor</topology>
    </subcellularLocation>
</comment>
<evidence type="ECO:0000256" key="4">
    <source>
        <dbReference type="ARBA" id="ARBA00022481"/>
    </source>
</evidence>
<dbReference type="Proteomes" id="UP000006729">
    <property type="component" value="Chromosome 2"/>
</dbReference>
<dbReference type="InterPro" id="IPR017000">
    <property type="entry name" value="MUB"/>
</dbReference>
<dbReference type="InterPro" id="IPR040015">
    <property type="entry name" value="UBL3-like"/>
</dbReference>
<dbReference type="PANTHER" id="PTHR13169">
    <property type="entry name" value="UBIQUITIN-LIKE PROTEIN 3 HCG-1 PROTEIN"/>
    <property type="match status" value="1"/>
</dbReference>
<dbReference type="AlphaFoldDB" id="A0A2K2BG05"/>
<organism evidence="11 12">
    <name type="scientific">Populus trichocarpa</name>
    <name type="common">Western balsam poplar</name>
    <name type="synonym">Populus balsamifera subsp. trichocarpa</name>
    <dbReference type="NCBI Taxonomy" id="3694"/>
    <lineage>
        <taxon>Eukaryota</taxon>
        <taxon>Viridiplantae</taxon>
        <taxon>Streptophyta</taxon>
        <taxon>Embryophyta</taxon>
        <taxon>Tracheophyta</taxon>
        <taxon>Spermatophyta</taxon>
        <taxon>Magnoliopsida</taxon>
        <taxon>eudicotyledons</taxon>
        <taxon>Gunneridae</taxon>
        <taxon>Pentapetalae</taxon>
        <taxon>rosids</taxon>
        <taxon>fabids</taxon>
        <taxon>Malpighiales</taxon>
        <taxon>Salicaceae</taxon>
        <taxon>Saliceae</taxon>
        <taxon>Populus</taxon>
    </lineage>
</organism>
<evidence type="ECO:0000256" key="7">
    <source>
        <dbReference type="ARBA" id="ARBA00023288"/>
    </source>
</evidence>
<evidence type="ECO:0000256" key="2">
    <source>
        <dbReference type="ARBA" id="ARBA00004193"/>
    </source>
</evidence>
<evidence type="ECO:0000313" key="12">
    <source>
        <dbReference type="Proteomes" id="UP000006729"/>
    </source>
</evidence>
<dbReference type="SMR" id="A0A2K2BG05"/>
<dbReference type="PANTHER" id="PTHR13169:SF0">
    <property type="entry name" value="UBIQUITIN-LIKE PROTEIN 3"/>
    <property type="match status" value="1"/>
</dbReference>
<protein>
    <recommendedName>
        <fullName evidence="9">Membrane-anchored ubiquitin-fold protein</fullName>
    </recommendedName>
</protein>
<dbReference type="EMBL" id="CM009291">
    <property type="protein sequence ID" value="PNT48716.1"/>
    <property type="molecule type" value="Genomic_DNA"/>
</dbReference>
<accession>A0A2K2BG05</accession>
<keyword evidence="8" id="KW-0636">Prenylation</keyword>
<dbReference type="InterPro" id="IPR029071">
    <property type="entry name" value="Ubiquitin-like_domsf"/>
</dbReference>
<comment type="function">
    <text evidence="1 9">May serve as docking site to facilitate the association of other proteins to the plasma membrane.</text>
</comment>
<dbReference type="InParanoid" id="A0A2K2BG05"/>
<evidence type="ECO:0000313" key="11">
    <source>
        <dbReference type="EMBL" id="PNT48716.1"/>
    </source>
</evidence>
<evidence type="ECO:0000256" key="1">
    <source>
        <dbReference type="ARBA" id="ARBA00002929"/>
    </source>
</evidence>
<dbReference type="InterPro" id="IPR039540">
    <property type="entry name" value="UBL3-like_ubiquitin_dom"/>
</dbReference>
<feature type="domain" description="Ubiquitin-like" evidence="10">
    <location>
        <begin position="7"/>
        <end position="81"/>
    </location>
</feature>
<dbReference type="PROSITE" id="PS50053">
    <property type="entry name" value="UBIQUITIN_2"/>
    <property type="match status" value="1"/>
</dbReference>
<name>A0A2K2BG05_POPTR</name>
<dbReference type="GO" id="GO:0005886">
    <property type="term" value="C:plasma membrane"/>
    <property type="evidence" value="ECO:0007669"/>
    <property type="project" value="UniProtKB-SubCell"/>
</dbReference>
<dbReference type="PIRSF" id="PIRSF032572">
    <property type="entry name" value="MUB"/>
    <property type="match status" value="1"/>
</dbReference>
<proteinExistence type="predicted"/>
<evidence type="ECO:0000256" key="8">
    <source>
        <dbReference type="ARBA" id="ARBA00023289"/>
    </source>
</evidence>
<keyword evidence="7" id="KW-0449">Lipoprotein</keyword>
<dbReference type="OrthoDB" id="1043111at2759"/>
<dbReference type="OMA" id="HCVCCIL"/>
<keyword evidence="3 9" id="KW-1003">Cell membrane</keyword>
<keyword evidence="6" id="KW-0564">Palmitate</keyword>
<keyword evidence="5 9" id="KW-0472">Membrane</keyword>
<evidence type="ECO:0000256" key="3">
    <source>
        <dbReference type="ARBA" id="ARBA00022475"/>
    </source>
</evidence>
<gene>
    <name evidence="11" type="ORF">POPTR_002G091800</name>
</gene>
<dbReference type="Pfam" id="PF13881">
    <property type="entry name" value="Rad60-SLD_2"/>
    <property type="match status" value="1"/>
</dbReference>
<dbReference type="Gene3D" id="3.10.20.90">
    <property type="entry name" value="Phosphatidylinositol 3-kinase Catalytic Subunit, Chain A, domain 1"/>
    <property type="match status" value="1"/>
</dbReference>
<dbReference type="SUPFAM" id="SSF54236">
    <property type="entry name" value="Ubiquitin-like"/>
    <property type="match status" value="1"/>
</dbReference>
<evidence type="ECO:0000259" key="10">
    <source>
        <dbReference type="PROSITE" id="PS50053"/>
    </source>
</evidence>
<keyword evidence="4" id="KW-0488">Methylation</keyword>
<dbReference type="STRING" id="3694.A0A2K2BG05"/>
<keyword evidence="12" id="KW-1185">Reference proteome</keyword>
<evidence type="ECO:0000256" key="5">
    <source>
        <dbReference type="ARBA" id="ARBA00023136"/>
    </source>
</evidence>
<dbReference type="Gramene" id="Potri.002G091800.1.v4.1">
    <property type="protein sequence ID" value="Potri.002G091800.1.v4.1"/>
    <property type="gene ID" value="Potri.002G091800.v4.1"/>
</dbReference>
<sequence>MATPASIELRFRLPDGNDIGPNNYTEAANVATLKEHVIEQWPKDKENGPKTIKDVKLIYAGHVLENHRTLAESRLPVGDRLAGVVTIHVVLRPPGTRINNGDQRIDVEWREGCSCSIL</sequence>
<dbReference type="InterPro" id="IPR000626">
    <property type="entry name" value="Ubiquitin-like_dom"/>
</dbReference>
<dbReference type="CDD" id="cd01814">
    <property type="entry name" value="Ubl_MUBs_plant"/>
    <property type="match status" value="1"/>
</dbReference>
<reference evidence="11 12" key="1">
    <citation type="journal article" date="2006" name="Science">
        <title>The genome of black cottonwood, Populus trichocarpa (Torr. &amp; Gray).</title>
        <authorList>
            <person name="Tuskan G.A."/>
            <person name="Difazio S."/>
            <person name="Jansson S."/>
            <person name="Bohlmann J."/>
            <person name="Grigoriev I."/>
            <person name="Hellsten U."/>
            <person name="Putnam N."/>
            <person name="Ralph S."/>
            <person name="Rombauts S."/>
            <person name="Salamov A."/>
            <person name="Schein J."/>
            <person name="Sterck L."/>
            <person name="Aerts A."/>
            <person name="Bhalerao R.R."/>
            <person name="Bhalerao R.P."/>
            <person name="Blaudez D."/>
            <person name="Boerjan W."/>
            <person name="Brun A."/>
            <person name="Brunner A."/>
            <person name="Busov V."/>
            <person name="Campbell M."/>
            <person name="Carlson J."/>
            <person name="Chalot M."/>
            <person name="Chapman J."/>
            <person name="Chen G.L."/>
            <person name="Cooper D."/>
            <person name="Coutinho P.M."/>
            <person name="Couturier J."/>
            <person name="Covert S."/>
            <person name="Cronk Q."/>
            <person name="Cunningham R."/>
            <person name="Davis J."/>
            <person name="Degroeve S."/>
            <person name="Dejardin A."/>
            <person name="Depamphilis C."/>
            <person name="Detter J."/>
            <person name="Dirks B."/>
            <person name="Dubchak I."/>
            <person name="Duplessis S."/>
            <person name="Ehlting J."/>
            <person name="Ellis B."/>
            <person name="Gendler K."/>
            <person name="Goodstein D."/>
            <person name="Gribskov M."/>
            <person name="Grimwood J."/>
            <person name="Groover A."/>
            <person name="Gunter L."/>
            <person name="Hamberger B."/>
            <person name="Heinze B."/>
            <person name="Helariutta Y."/>
            <person name="Henrissat B."/>
            <person name="Holligan D."/>
            <person name="Holt R."/>
            <person name="Huang W."/>
            <person name="Islam-Faridi N."/>
            <person name="Jones S."/>
            <person name="Jones-Rhoades M."/>
            <person name="Jorgensen R."/>
            <person name="Joshi C."/>
            <person name="Kangasjarvi J."/>
            <person name="Karlsson J."/>
            <person name="Kelleher C."/>
            <person name="Kirkpatrick R."/>
            <person name="Kirst M."/>
            <person name="Kohler A."/>
            <person name="Kalluri U."/>
            <person name="Larimer F."/>
            <person name="Leebens-Mack J."/>
            <person name="Leple J.C."/>
            <person name="Locascio P."/>
            <person name="Lou Y."/>
            <person name="Lucas S."/>
            <person name="Martin F."/>
            <person name="Montanini B."/>
            <person name="Napoli C."/>
            <person name="Nelson D.R."/>
            <person name="Nelson C."/>
            <person name="Nieminen K."/>
            <person name="Nilsson O."/>
            <person name="Pereda V."/>
            <person name="Peter G."/>
            <person name="Philippe R."/>
            <person name="Pilate G."/>
            <person name="Poliakov A."/>
            <person name="Razumovskaya J."/>
            <person name="Richardson P."/>
            <person name="Rinaldi C."/>
            <person name="Ritland K."/>
            <person name="Rouze P."/>
            <person name="Ryaboy D."/>
            <person name="Schmutz J."/>
            <person name="Schrader J."/>
            <person name="Segerman B."/>
            <person name="Shin H."/>
            <person name="Siddiqui A."/>
            <person name="Sterky F."/>
            <person name="Terry A."/>
            <person name="Tsai C.J."/>
            <person name="Uberbacher E."/>
            <person name="Unneberg P."/>
            <person name="Vahala J."/>
            <person name="Wall K."/>
            <person name="Wessler S."/>
            <person name="Yang G."/>
            <person name="Yin T."/>
            <person name="Douglas C."/>
            <person name="Marra M."/>
            <person name="Sandberg G."/>
            <person name="Van de Peer Y."/>
            <person name="Rokhsar D."/>
        </authorList>
    </citation>
    <scope>NUCLEOTIDE SEQUENCE [LARGE SCALE GENOMIC DNA]</scope>
    <source>
        <strain evidence="12">cv. Nisqually</strain>
    </source>
</reference>